<evidence type="ECO:0000256" key="3">
    <source>
        <dbReference type="ARBA" id="ARBA00012584"/>
    </source>
</evidence>
<dbReference type="GO" id="GO:0005737">
    <property type="term" value="C:cytoplasm"/>
    <property type="evidence" value="ECO:0007669"/>
    <property type="project" value="UniProtKB-SubCell"/>
</dbReference>
<dbReference type="EMBL" id="PFAJ01000044">
    <property type="protein sequence ID" value="PIR97103.1"/>
    <property type="molecule type" value="Genomic_DNA"/>
</dbReference>
<evidence type="ECO:0000313" key="13">
    <source>
        <dbReference type="EMBL" id="PIR97103.1"/>
    </source>
</evidence>
<dbReference type="GO" id="GO:0061710">
    <property type="term" value="F:L-threonylcarbamoyladenylate synthase"/>
    <property type="evidence" value="ECO:0007669"/>
    <property type="project" value="UniProtKB-EC"/>
</dbReference>
<dbReference type="NCBIfam" id="TIGR00057">
    <property type="entry name" value="L-threonylcarbamoyladenylate synthase"/>
    <property type="match status" value="1"/>
</dbReference>
<feature type="domain" description="YrdC-like" evidence="12">
    <location>
        <begin position="8"/>
        <end position="203"/>
    </location>
</feature>
<dbReference type="GO" id="GO:0000049">
    <property type="term" value="F:tRNA binding"/>
    <property type="evidence" value="ECO:0007669"/>
    <property type="project" value="TreeGrafter"/>
</dbReference>
<proteinExistence type="inferred from homology"/>
<dbReference type="Proteomes" id="UP000230557">
    <property type="component" value="Unassembled WGS sequence"/>
</dbReference>
<dbReference type="PANTHER" id="PTHR17490">
    <property type="entry name" value="SUA5"/>
    <property type="match status" value="1"/>
</dbReference>
<accession>A0A2H0VDF1</accession>
<dbReference type="PANTHER" id="PTHR17490:SF16">
    <property type="entry name" value="THREONYLCARBAMOYL-AMP SYNTHASE"/>
    <property type="match status" value="1"/>
</dbReference>
<dbReference type="PROSITE" id="PS51163">
    <property type="entry name" value="YRDC"/>
    <property type="match status" value="1"/>
</dbReference>
<keyword evidence="6" id="KW-0819">tRNA processing</keyword>
<reference evidence="14" key="1">
    <citation type="submission" date="2017-09" db="EMBL/GenBank/DDBJ databases">
        <title>Depth-based differentiation of microbial function through sediment-hosted aquifers and enrichment of novel symbionts in the deep terrestrial subsurface.</title>
        <authorList>
            <person name="Probst A.J."/>
            <person name="Ladd B."/>
            <person name="Jarett J.K."/>
            <person name="Geller-Mcgrath D.E."/>
            <person name="Sieber C.M.K."/>
            <person name="Emerson J.B."/>
            <person name="Anantharaman K."/>
            <person name="Thomas B.C."/>
            <person name="Malmstrom R."/>
            <person name="Stieglmeier M."/>
            <person name="Klingl A."/>
            <person name="Woyke T."/>
            <person name="Ryan C.M."/>
            <person name="Banfield J.F."/>
        </authorList>
    </citation>
    <scope>NUCLEOTIDE SEQUENCE [LARGE SCALE GENOMIC DNA]</scope>
</reference>
<evidence type="ECO:0000256" key="1">
    <source>
        <dbReference type="ARBA" id="ARBA00004496"/>
    </source>
</evidence>
<keyword evidence="8" id="KW-0547">Nucleotide-binding</keyword>
<evidence type="ECO:0000256" key="6">
    <source>
        <dbReference type="ARBA" id="ARBA00022694"/>
    </source>
</evidence>
<dbReference type="GO" id="GO:0006450">
    <property type="term" value="P:regulation of translational fidelity"/>
    <property type="evidence" value="ECO:0007669"/>
    <property type="project" value="TreeGrafter"/>
</dbReference>
<comment type="caution">
    <text evidence="13">The sequence shown here is derived from an EMBL/GenBank/DDBJ whole genome shotgun (WGS) entry which is preliminary data.</text>
</comment>
<evidence type="ECO:0000313" key="14">
    <source>
        <dbReference type="Proteomes" id="UP000230557"/>
    </source>
</evidence>
<comment type="catalytic activity">
    <reaction evidence="11">
        <text>L-threonine + hydrogencarbonate + ATP = L-threonylcarbamoyladenylate + diphosphate + H2O</text>
        <dbReference type="Rhea" id="RHEA:36407"/>
        <dbReference type="ChEBI" id="CHEBI:15377"/>
        <dbReference type="ChEBI" id="CHEBI:17544"/>
        <dbReference type="ChEBI" id="CHEBI:30616"/>
        <dbReference type="ChEBI" id="CHEBI:33019"/>
        <dbReference type="ChEBI" id="CHEBI:57926"/>
        <dbReference type="ChEBI" id="CHEBI:73682"/>
        <dbReference type="EC" id="2.7.7.87"/>
    </reaction>
</comment>
<evidence type="ECO:0000256" key="5">
    <source>
        <dbReference type="ARBA" id="ARBA00022679"/>
    </source>
</evidence>
<evidence type="ECO:0000256" key="9">
    <source>
        <dbReference type="ARBA" id="ARBA00022840"/>
    </source>
</evidence>
<dbReference type="InterPro" id="IPR017945">
    <property type="entry name" value="DHBP_synth_RibB-like_a/b_dom"/>
</dbReference>
<keyword evidence="7" id="KW-0548">Nucleotidyltransferase</keyword>
<sequence>MRIIKADEKGINLAVKYLKAGKSVVYPTDTSSGLAVDATNVNALKKIYRIKRKKINSIPMHIVVSSMAQAKKYGVFSETAEKLFKKFLPGPLTLIVESRISKLEFGKILAGKTGTIGIRMPKNNIALALVKKLGRPITATSANPSHKHGGHDSYTANEVINQFKNRKDKPDLVLDAGRLKKVKPSTMLEVKGRNVKIIRKGPVGKIAILKLLRM</sequence>
<dbReference type="Gene3D" id="3.90.870.10">
    <property type="entry name" value="DHBP synthase"/>
    <property type="match status" value="1"/>
</dbReference>
<dbReference type="GO" id="GO:0005524">
    <property type="term" value="F:ATP binding"/>
    <property type="evidence" value="ECO:0007669"/>
    <property type="project" value="UniProtKB-KW"/>
</dbReference>
<evidence type="ECO:0000256" key="10">
    <source>
        <dbReference type="ARBA" id="ARBA00029774"/>
    </source>
</evidence>
<dbReference type="Pfam" id="PF01300">
    <property type="entry name" value="Sua5_yciO_yrdC"/>
    <property type="match status" value="1"/>
</dbReference>
<evidence type="ECO:0000256" key="4">
    <source>
        <dbReference type="ARBA" id="ARBA00022490"/>
    </source>
</evidence>
<keyword evidence="4" id="KW-0963">Cytoplasm</keyword>
<keyword evidence="9" id="KW-0067">ATP-binding</keyword>
<organism evidence="13 14">
    <name type="scientific">Candidatus Doudnabacteria bacterium CG10_big_fil_rev_8_21_14_0_10_41_10</name>
    <dbReference type="NCBI Taxonomy" id="1974551"/>
    <lineage>
        <taxon>Bacteria</taxon>
        <taxon>Candidatus Doudnaibacteriota</taxon>
    </lineage>
</organism>
<evidence type="ECO:0000256" key="7">
    <source>
        <dbReference type="ARBA" id="ARBA00022695"/>
    </source>
</evidence>
<evidence type="ECO:0000256" key="8">
    <source>
        <dbReference type="ARBA" id="ARBA00022741"/>
    </source>
</evidence>
<gene>
    <name evidence="13" type="ORF">COT91_03305</name>
</gene>
<comment type="similarity">
    <text evidence="2">Belongs to the SUA5 family.</text>
</comment>
<dbReference type="InterPro" id="IPR050156">
    <property type="entry name" value="TC-AMP_synthase_SUA5"/>
</dbReference>
<dbReference type="GO" id="GO:0003725">
    <property type="term" value="F:double-stranded RNA binding"/>
    <property type="evidence" value="ECO:0007669"/>
    <property type="project" value="InterPro"/>
</dbReference>
<comment type="subcellular location">
    <subcellularLocation>
        <location evidence="1">Cytoplasm</location>
    </subcellularLocation>
</comment>
<protein>
    <recommendedName>
        <fullName evidence="10">L-threonylcarbamoyladenylate synthase</fullName>
        <ecNumber evidence="3">2.7.7.87</ecNumber>
    </recommendedName>
    <alternativeName>
        <fullName evidence="10">L-threonylcarbamoyladenylate synthase</fullName>
    </alternativeName>
</protein>
<evidence type="ECO:0000256" key="11">
    <source>
        <dbReference type="ARBA" id="ARBA00048366"/>
    </source>
</evidence>
<dbReference type="InterPro" id="IPR006070">
    <property type="entry name" value="Sua5-like_dom"/>
</dbReference>
<dbReference type="AlphaFoldDB" id="A0A2H0VDF1"/>
<dbReference type="EC" id="2.7.7.87" evidence="3"/>
<keyword evidence="5" id="KW-0808">Transferase</keyword>
<dbReference type="SUPFAM" id="SSF55821">
    <property type="entry name" value="YrdC/RibB"/>
    <property type="match status" value="1"/>
</dbReference>
<evidence type="ECO:0000259" key="12">
    <source>
        <dbReference type="PROSITE" id="PS51163"/>
    </source>
</evidence>
<name>A0A2H0VDF1_9BACT</name>
<evidence type="ECO:0000256" key="2">
    <source>
        <dbReference type="ARBA" id="ARBA00007663"/>
    </source>
</evidence>
<dbReference type="GO" id="GO:0008033">
    <property type="term" value="P:tRNA processing"/>
    <property type="evidence" value="ECO:0007669"/>
    <property type="project" value="UniProtKB-KW"/>
</dbReference>